<dbReference type="Proteomes" id="UP001064048">
    <property type="component" value="Chromosome 18"/>
</dbReference>
<proteinExistence type="predicted"/>
<accession>A0ACC0KNT8</accession>
<keyword evidence="2" id="KW-1185">Reference proteome</keyword>
<name>A0ACC0KNT8_CHOFU</name>
<evidence type="ECO:0000313" key="1">
    <source>
        <dbReference type="EMBL" id="KAI8438187.1"/>
    </source>
</evidence>
<comment type="caution">
    <text evidence="1">The sequence shown here is derived from an EMBL/GenBank/DDBJ whole genome shotgun (WGS) entry which is preliminary data.</text>
</comment>
<reference evidence="1 2" key="1">
    <citation type="journal article" date="2022" name="Genome Biol. Evol.">
        <title>The Spruce Budworm Genome: Reconstructing the Evolutionary History of Antifreeze Proteins.</title>
        <authorList>
            <person name="Beliveau C."/>
            <person name="Gagne P."/>
            <person name="Picq S."/>
            <person name="Vernygora O."/>
            <person name="Keeling C.I."/>
            <person name="Pinkney K."/>
            <person name="Doucet D."/>
            <person name="Wen F."/>
            <person name="Johnston J.S."/>
            <person name="Maaroufi H."/>
            <person name="Boyle B."/>
            <person name="Laroche J."/>
            <person name="Dewar K."/>
            <person name="Juretic N."/>
            <person name="Blackburn G."/>
            <person name="Nisole A."/>
            <person name="Brunet B."/>
            <person name="Brandao M."/>
            <person name="Lumley L."/>
            <person name="Duan J."/>
            <person name="Quan G."/>
            <person name="Lucarotti C.J."/>
            <person name="Roe A.D."/>
            <person name="Sperling F.A.H."/>
            <person name="Levesque R.C."/>
            <person name="Cusson M."/>
        </authorList>
    </citation>
    <scope>NUCLEOTIDE SEQUENCE [LARGE SCALE GENOMIC DNA]</scope>
    <source>
        <strain evidence="1">Glfc:IPQL:Cfum</strain>
    </source>
</reference>
<sequence>MGLDFNISRPGQLYNAGYIQSSSGFKKDKDGKLVPIGGTYGLINNNGKVQEYGPSDDDDDSGLSSLFGFDDGVFGFLKPIPSLGADFAKKFKPPPGGHGSAHYSSTSHDEKTVNGEKVQDETKSDQVDNINGAVVNEAHTST</sequence>
<protein>
    <submittedName>
        <fullName evidence="1">Uncharacterized protein</fullName>
    </submittedName>
</protein>
<organism evidence="1 2">
    <name type="scientific">Choristoneura fumiferana</name>
    <name type="common">Spruce budworm moth</name>
    <name type="synonym">Archips fumiferana</name>
    <dbReference type="NCBI Taxonomy" id="7141"/>
    <lineage>
        <taxon>Eukaryota</taxon>
        <taxon>Metazoa</taxon>
        <taxon>Ecdysozoa</taxon>
        <taxon>Arthropoda</taxon>
        <taxon>Hexapoda</taxon>
        <taxon>Insecta</taxon>
        <taxon>Pterygota</taxon>
        <taxon>Neoptera</taxon>
        <taxon>Endopterygota</taxon>
        <taxon>Lepidoptera</taxon>
        <taxon>Glossata</taxon>
        <taxon>Ditrysia</taxon>
        <taxon>Tortricoidea</taxon>
        <taxon>Tortricidae</taxon>
        <taxon>Tortricinae</taxon>
        <taxon>Choristoneura</taxon>
    </lineage>
</organism>
<evidence type="ECO:0000313" key="2">
    <source>
        <dbReference type="Proteomes" id="UP001064048"/>
    </source>
</evidence>
<gene>
    <name evidence="1" type="ORF">MSG28_010808</name>
</gene>
<dbReference type="EMBL" id="CM046118">
    <property type="protein sequence ID" value="KAI8438187.1"/>
    <property type="molecule type" value="Genomic_DNA"/>
</dbReference>